<evidence type="ECO:0000313" key="1">
    <source>
        <dbReference type="EMBL" id="KAL1565625.1"/>
    </source>
</evidence>
<gene>
    <name evidence="1" type="ORF">AAHA92_07814</name>
</gene>
<dbReference type="AlphaFoldDB" id="A0ABD1IB55"/>
<comment type="caution">
    <text evidence="1">The sequence shown here is derived from an EMBL/GenBank/DDBJ whole genome shotgun (WGS) entry which is preliminary data.</text>
</comment>
<reference evidence="1 2" key="1">
    <citation type="submission" date="2024-06" db="EMBL/GenBank/DDBJ databases">
        <title>A chromosome level genome sequence of Diviner's sage (Salvia divinorum).</title>
        <authorList>
            <person name="Ford S.A."/>
            <person name="Ro D.-K."/>
            <person name="Ness R.W."/>
            <person name="Phillips M.A."/>
        </authorList>
    </citation>
    <scope>NUCLEOTIDE SEQUENCE [LARGE SCALE GENOMIC DNA]</scope>
    <source>
        <strain evidence="1">SAF-2024a</strain>
        <tissue evidence="1">Leaf</tissue>
    </source>
</reference>
<proteinExistence type="predicted"/>
<accession>A0ABD1IB55</accession>
<protein>
    <submittedName>
        <fullName evidence="1">Uncharacterized protein</fullName>
    </submittedName>
</protein>
<dbReference type="EMBL" id="JBEAFC010000003">
    <property type="protein sequence ID" value="KAL1565625.1"/>
    <property type="molecule type" value="Genomic_DNA"/>
</dbReference>
<dbReference type="Proteomes" id="UP001567538">
    <property type="component" value="Unassembled WGS sequence"/>
</dbReference>
<sequence>MNEFCWNHTYNKYLHNRNETLRQQILVVEIGRDDVVSSVARSGENQFPFSSSSVELNRHLPPQLGLLSEH</sequence>
<keyword evidence="2" id="KW-1185">Reference proteome</keyword>
<evidence type="ECO:0000313" key="2">
    <source>
        <dbReference type="Proteomes" id="UP001567538"/>
    </source>
</evidence>
<name>A0ABD1IB55_SALDI</name>
<organism evidence="1 2">
    <name type="scientific">Salvia divinorum</name>
    <name type="common">Maria pastora</name>
    <name type="synonym">Diviner's sage</name>
    <dbReference type="NCBI Taxonomy" id="28513"/>
    <lineage>
        <taxon>Eukaryota</taxon>
        <taxon>Viridiplantae</taxon>
        <taxon>Streptophyta</taxon>
        <taxon>Embryophyta</taxon>
        <taxon>Tracheophyta</taxon>
        <taxon>Spermatophyta</taxon>
        <taxon>Magnoliopsida</taxon>
        <taxon>eudicotyledons</taxon>
        <taxon>Gunneridae</taxon>
        <taxon>Pentapetalae</taxon>
        <taxon>asterids</taxon>
        <taxon>lamiids</taxon>
        <taxon>Lamiales</taxon>
        <taxon>Lamiaceae</taxon>
        <taxon>Nepetoideae</taxon>
        <taxon>Mentheae</taxon>
        <taxon>Salviinae</taxon>
        <taxon>Salvia</taxon>
        <taxon>Salvia subgen. Calosphace</taxon>
    </lineage>
</organism>